<proteinExistence type="predicted"/>
<accession>A0A0F9QLM1</accession>
<dbReference type="EMBL" id="LAZR01003859">
    <property type="protein sequence ID" value="KKN14031.1"/>
    <property type="molecule type" value="Genomic_DNA"/>
</dbReference>
<evidence type="ECO:0000313" key="1">
    <source>
        <dbReference type="EMBL" id="KKN14031.1"/>
    </source>
</evidence>
<reference evidence="1" key="1">
    <citation type="journal article" date="2015" name="Nature">
        <title>Complex archaea that bridge the gap between prokaryotes and eukaryotes.</title>
        <authorList>
            <person name="Spang A."/>
            <person name="Saw J.H."/>
            <person name="Jorgensen S.L."/>
            <person name="Zaremba-Niedzwiedzka K."/>
            <person name="Martijn J."/>
            <person name="Lind A.E."/>
            <person name="van Eijk R."/>
            <person name="Schleper C."/>
            <person name="Guy L."/>
            <person name="Ettema T.J."/>
        </authorList>
    </citation>
    <scope>NUCLEOTIDE SEQUENCE</scope>
</reference>
<gene>
    <name evidence="1" type="ORF">LCGC14_1000270</name>
</gene>
<sequence length="46" mass="5218">MGRGVMTEGDHIVYFDATGIEDSFDWDDMQENIMSNGVSVYEPKTE</sequence>
<organism evidence="1">
    <name type="scientific">marine sediment metagenome</name>
    <dbReference type="NCBI Taxonomy" id="412755"/>
    <lineage>
        <taxon>unclassified sequences</taxon>
        <taxon>metagenomes</taxon>
        <taxon>ecological metagenomes</taxon>
    </lineage>
</organism>
<protein>
    <submittedName>
        <fullName evidence="1">Uncharacterized protein</fullName>
    </submittedName>
</protein>
<dbReference type="AlphaFoldDB" id="A0A0F9QLM1"/>
<name>A0A0F9QLM1_9ZZZZ</name>
<comment type="caution">
    <text evidence="1">The sequence shown here is derived from an EMBL/GenBank/DDBJ whole genome shotgun (WGS) entry which is preliminary data.</text>
</comment>